<dbReference type="Pfam" id="PF00613">
    <property type="entry name" value="PI3Ka"/>
    <property type="match status" value="1"/>
</dbReference>
<dbReference type="GO" id="GO:0005524">
    <property type="term" value="F:ATP binding"/>
    <property type="evidence" value="ECO:0007669"/>
    <property type="project" value="UniProtKB-KW"/>
</dbReference>
<dbReference type="VEuPathDB" id="FungiDB:DEHA2E03982g"/>
<sequence>MDYSGIPRGSIRGDALKKLAKLSVENSPTCLQEASGETTDDFFNLLSHTTRNEKTQLSDVAISPKEFEVLIALCESTASDMKFPKQAKILIDKIRLYLLELPNQKFSNSVFDLTHKSSPWNFLGEKLTTAAINLGRKFNSLFLDKVLDLLAEFNEKLFHNKTFELSSYLTLLGFIEGLVGNAWIFHHSEKSFNTFITLDTCIDNFEFLNEAEIYSNVLYSQPNEYSSLIDRDVVCDFSPILYIERLSKLQCSIIDSILGNTQTSLLEYLLTKASRQYEDNDSNCDSNSSAGLMDVSEFHMNIIDKLSYMAVQKMEFLDRGETYIVYSSFNRLKTGYLAKSINLHIIGCGTFTDNVDILIAKKFLKNCLSIYDVMLDINLGLSVIQLGSLLVFKDEQVGPPITRAFTSLVANPKFDTTYCSISSKSVGLASKCFSQDAVVTTIYALTNLLFIGDDGVQARNSVKRNTALGRPPDKFAPRDLNISRSVSRFTSMNSLVNEKADPIVHDKASVGDYEESDYMRVCENAIIAIVDITQACNDETISTLAVTILSQKTAKLNSRIGDILLKGLVSCAPFLPNREFIILSKLLNKLSLDALEGGNSRLLNSLIKARISLSHKLEPDNPLFKIYLHEILQAIISKGDVRVLEHHRPHTEISEISDQIGIYLQPLAELLPDVHRGKSPLIINDTSTINLFRNIWFNMVVHGYSINSKNVKKYRVELERIAYNSPPLASELSWDRTETSLELNTVLRRGSSNHNVKDHRHIMGDIFEVNRTMSYPKLMFVSATVFVESLRVKSGDCSTILQCYSDPSIKTSSIDKYIGNISNKIVEDFVSLVNNGGNAQFTSENIAEQLTCMLALCCHRIEDLQDAALQSCDTLINKIPSSLCHHKSLFALFDLLTLLFESIVDADENQYEPKTSFRADRTGIQLLLPDSYKWRNETFKRFHDKAKSWLKLILVKCNVDVKALIQSYISGLETFQSDDKVQYGVSFALEMAGSVLANDRELSNVSKFVPQNFNTLPVFVSQLSWRSNLVTKLMDKVPLHSQDDTENAFNTMRQKVVEIKRKISDNQYNISNDETIDLLSELAGLALVSYNNSAEIIRYLVEIPFAIFESSIMKTATGIWFAVMKERPNLSVILLSEIAKKWESSIKMKQGLYSTNHDICNPEFAKMEYSPSDRKVVNRLGNATSKSFDPHMQIIKLFASNFEATLYQSDHLLKVFTRFVDFGLRELAIASLHPYARVVRFELIRFAFHVLNYHIKLGSRSVFSLTEAIFDATLSWFRQRASYPFGSNLLKTKADYSLLQETARLVSHTSAMKNNELESKKALIMFFLDDEISKISVWLNPINARDLKGKFTSSHISGIDISNAYKLDPILAVNLALRYKLKDLDQILQHLITENPLPAISYPDAVQYFIGINSRTNMPSHHLLFWEPLSPIDAITLFLPPFGSNPYILQYTMRSLEHHDTNLTFFYVPQIVQSLRFDAKGYVERFILETAKVSQLFAHQIIWNMLANSYKDEDSTEPDSLKPVLDRIQDSMLKSLSKEDFTFYEKEFGFFNEVTSISGKLKPYIKKSKAEKKVKIDEEMAIIEVKPGVYLPSNPDGVVVDINRKSGKPLQSHAKAPFMATFKIKKDVDDVDESGEQVKTQIEKWQSAIFKVGDDCRQDVLALQLISVFRTIWSNAGLDLFVYPYRVTATAPGCGVIDVLPNSVSRDMLGREAVNGLYEYFTTKFGPENSIEFQKARNNLIKSLAAYSIISYILQFKDRHNGNIMYDDQGHVLHIDFGFCFDIVPGGVKFEVAPFKLTHEMVMVLGGRSDTQAFQWFEELCVKGFLACRPYMETIVRTVNPMLESGLPCFKPHTIKKLRSRFAPRKSEKEASLYMRGLIKKSMESYYTKGYDEFQRITNGIPY</sequence>
<evidence type="ECO:0000256" key="7">
    <source>
        <dbReference type="ARBA" id="ARBA00022840"/>
    </source>
</evidence>
<dbReference type="InterPro" id="IPR015433">
    <property type="entry name" value="PI3/4_kinase"/>
</dbReference>
<evidence type="ECO:0000313" key="11">
    <source>
        <dbReference type="Proteomes" id="UP000000599"/>
    </source>
</evidence>
<dbReference type="PANTHER" id="PTHR10048">
    <property type="entry name" value="PHOSPHATIDYLINOSITOL KINASE"/>
    <property type="match status" value="1"/>
</dbReference>
<comment type="similarity">
    <text evidence="2">Belongs to the PI3/PI4-kinase family. Type III PI4K subfamily.</text>
</comment>
<dbReference type="FunFam" id="3.30.1010.10:FF:000014">
    <property type="entry name" value="Phosphatidylinositol 4-kinase STT4"/>
    <property type="match status" value="1"/>
</dbReference>
<dbReference type="SUPFAM" id="SSF56112">
    <property type="entry name" value="Protein kinase-like (PK-like)"/>
    <property type="match status" value="1"/>
</dbReference>
<dbReference type="PANTHER" id="PTHR10048:SF15">
    <property type="entry name" value="PHOSPHATIDYLINOSITOL 4-KINASE ALPHA"/>
    <property type="match status" value="1"/>
</dbReference>
<dbReference type="Gene3D" id="1.10.1070.11">
    <property type="entry name" value="Phosphatidylinositol 3-/4-kinase, catalytic domain"/>
    <property type="match status" value="1"/>
</dbReference>
<dbReference type="Gene3D" id="1.25.40.70">
    <property type="entry name" value="Phosphatidylinositol 3-kinase, accessory domain (PIK)"/>
    <property type="match status" value="1"/>
</dbReference>
<dbReference type="GO" id="GO:0006995">
    <property type="term" value="P:cellular response to nitrogen starvation"/>
    <property type="evidence" value="ECO:0007669"/>
    <property type="project" value="EnsemblFungi"/>
</dbReference>
<evidence type="ECO:0000313" key="10">
    <source>
        <dbReference type="EMBL" id="CAR65757.1"/>
    </source>
</evidence>
<dbReference type="InterPro" id="IPR000403">
    <property type="entry name" value="PI3/4_kinase_cat_dom"/>
</dbReference>
<dbReference type="KEGG" id="dha:DEHA2E03982g"/>
<dbReference type="Pfam" id="PF00454">
    <property type="entry name" value="PI3_PI4_kinase"/>
    <property type="match status" value="1"/>
</dbReference>
<dbReference type="Pfam" id="PF19274">
    <property type="entry name" value="PI4K_N"/>
    <property type="match status" value="1"/>
</dbReference>
<dbReference type="GO" id="GO:0004430">
    <property type="term" value="F:1-phosphatidylinositol 4-kinase activity"/>
    <property type="evidence" value="ECO:0007669"/>
    <property type="project" value="UniProtKB-EC"/>
</dbReference>
<dbReference type="FunFam" id="1.25.40.70:FF:000011">
    <property type="entry name" value="Phosphatidylinositol 4-kinase alpha"/>
    <property type="match status" value="1"/>
</dbReference>
<dbReference type="CDD" id="cd05167">
    <property type="entry name" value="PI4Kc_III_alpha"/>
    <property type="match status" value="1"/>
</dbReference>
<dbReference type="GO" id="GO:0005886">
    <property type="term" value="C:plasma membrane"/>
    <property type="evidence" value="ECO:0007669"/>
    <property type="project" value="EnsemblFungi"/>
</dbReference>
<feature type="domain" description="PI3K/PI4K catalytic" evidence="8">
    <location>
        <begin position="1604"/>
        <end position="1887"/>
    </location>
</feature>
<dbReference type="Proteomes" id="UP000000599">
    <property type="component" value="Chromosome E"/>
</dbReference>
<dbReference type="OMA" id="TIEVWQS"/>
<dbReference type="InterPro" id="IPR045495">
    <property type="entry name" value="PI4K_N"/>
</dbReference>
<dbReference type="Gene3D" id="3.30.1010.10">
    <property type="entry name" value="Phosphatidylinositol 3-kinase Catalytic Subunit, Chain A, domain 4"/>
    <property type="match status" value="1"/>
</dbReference>
<evidence type="ECO:0000256" key="6">
    <source>
        <dbReference type="ARBA" id="ARBA00022777"/>
    </source>
</evidence>
<dbReference type="RefSeq" id="XP_002770411.1">
    <property type="nucleotide sequence ID" value="XM_002770365.1"/>
</dbReference>
<proteinExistence type="inferred from homology"/>
<dbReference type="InterPro" id="IPR001263">
    <property type="entry name" value="PI3K_accessory_dom"/>
</dbReference>
<dbReference type="GO" id="GO:0048015">
    <property type="term" value="P:phosphatidylinositol-mediated signaling"/>
    <property type="evidence" value="ECO:0007669"/>
    <property type="project" value="TreeGrafter"/>
</dbReference>
<evidence type="ECO:0000256" key="2">
    <source>
        <dbReference type="ARBA" id="ARBA00006209"/>
    </source>
</evidence>
<dbReference type="SUPFAM" id="SSF48371">
    <property type="entry name" value="ARM repeat"/>
    <property type="match status" value="1"/>
</dbReference>
<dbReference type="InterPro" id="IPR036940">
    <property type="entry name" value="PI3/4_kinase_cat_sf"/>
</dbReference>
<evidence type="ECO:0000256" key="5">
    <source>
        <dbReference type="ARBA" id="ARBA00022741"/>
    </source>
</evidence>
<dbReference type="SMART" id="SM00146">
    <property type="entry name" value="PI3Kc"/>
    <property type="match status" value="1"/>
</dbReference>
<dbReference type="GO" id="GO:0140504">
    <property type="term" value="P:microlipophagy"/>
    <property type="evidence" value="ECO:0007669"/>
    <property type="project" value="EnsemblFungi"/>
</dbReference>
<gene>
    <name evidence="10" type="ordered locus">DEHA2E03982g</name>
</gene>
<dbReference type="InParanoid" id="B5RTU5"/>
<dbReference type="GO" id="GO:0061909">
    <property type="term" value="P:autophagosome-lysosome fusion"/>
    <property type="evidence" value="ECO:0007669"/>
    <property type="project" value="EnsemblFungi"/>
</dbReference>
<dbReference type="HOGENOM" id="CLU_000893_1_1_1"/>
<dbReference type="InterPro" id="IPR016024">
    <property type="entry name" value="ARM-type_fold"/>
</dbReference>
<evidence type="ECO:0000259" key="8">
    <source>
        <dbReference type="PROSITE" id="PS50290"/>
    </source>
</evidence>
<dbReference type="PROSITE" id="PS00915">
    <property type="entry name" value="PI3_4_KINASE_1"/>
    <property type="match status" value="1"/>
</dbReference>
<dbReference type="PROSITE" id="PS51545">
    <property type="entry name" value="PIK_HELICAL"/>
    <property type="match status" value="1"/>
</dbReference>
<comment type="catalytic activity">
    <reaction evidence="1">
        <text>a 1,2-diacyl-sn-glycero-3-phospho-(1D-myo-inositol) + ATP = a 1,2-diacyl-sn-glycero-3-phospho-(1D-myo-inositol 4-phosphate) + ADP + H(+)</text>
        <dbReference type="Rhea" id="RHEA:19877"/>
        <dbReference type="ChEBI" id="CHEBI:15378"/>
        <dbReference type="ChEBI" id="CHEBI:30616"/>
        <dbReference type="ChEBI" id="CHEBI:57880"/>
        <dbReference type="ChEBI" id="CHEBI:58178"/>
        <dbReference type="ChEBI" id="CHEBI:456216"/>
        <dbReference type="EC" id="2.7.1.67"/>
    </reaction>
</comment>
<evidence type="ECO:0000256" key="1">
    <source>
        <dbReference type="ARBA" id="ARBA00001686"/>
    </source>
</evidence>
<dbReference type="InterPro" id="IPR011009">
    <property type="entry name" value="Kinase-like_dom_sf"/>
</dbReference>
<organism evidence="10 11">
    <name type="scientific">Debaryomyces hansenii (strain ATCC 36239 / CBS 767 / BCRC 21394 / JCM 1990 / NBRC 0083 / IGC 2968)</name>
    <name type="common">Yeast</name>
    <name type="synonym">Torulaspora hansenii</name>
    <dbReference type="NCBI Taxonomy" id="284592"/>
    <lineage>
        <taxon>Eukaryota</taxon>
        <taxon>Fungi</taxon>
        <taxon>Dikarya</taxon>
        <taxon>Ascomycota</taxon>
        <taxon>Saccharomycotina</taxon>
        <taxon>Pichiomycetes</taxon>
        <taxon>Debaryomycetaceae</taxon>
        <taxon>Debaryomyces</taxon>
    </lineage>
</organism>
<dbReference type="GO" id="GO:0005737">
    <property type="term" value="C:cytoplasm"/>
    <property type="evidence" value="ECO:0007669"/>
    <property type="project" value="TreeGrafter"/>
</dbReference>
<dbReference type="eggNOG" id="KOG0902">
    <property type="taxonomic scope" value="Eukaryota"/>
</dbReference>
<evidence type="ECO:0000259" key="9">
    <source>
        <dbReference type="PROSITE" id="PS51545"/>
    </source>
</evidence>
<keyword evidence="4" id="KW-0808">Transferase</keyword>
<dbReference type="FunFam" id="1.10.1070.11:FF:000022">
    <property type="entry name" value="Phosphatidylinositol 4-kinase stt4"/>
    <property type="match status" value="1"/>
</dbReference>
<dbReference type="InterPro" id="IPR018936">
    <property type="entry name" value="PI3/4_kinase_CS"/>
</dbReference>
<dbReference type="GeneID" id="8998654"/>
<dbReference type="GO" id="GO:0060237">
    <property type="term" value="P:regulation of fungal-type cell wall organization"/>
    <property type="evidence" value="ECO:0007669"/>
    <property type="project" value="EnsemblFungi"/>
</dbReference>
<dbReference type="EC" id="2.7.1.67" evidence="3"/>
<accession>B5RTU5</accession>
<dbReference type="InterPro" id="IPR042236">
    <property type="entry name" value="PI3K_accessory_sf"/>
</dbReference>
<reference evidence="10 11" key="1">
    <citation type="journal article" date="2004" name="Nature">
        <title>Genome evolution in yeasts.</title>
        <authorList>
            <consortium name="Genolevures"/>
            <person name="Dujon B."/>
            <person name="Sherman D."/>
            <person name="Fischer G."/>
            <person name="Durrens P."/>
            <person name="Casaregola S."/>
            <person name="Lafontaine I."/>
            <person name="de Montigny J."/>
            <person name="Marck C."/>
            <person name="Neuveglise C."/>
            <person name="Talla E."/>
            <person name="Goffard N."/>
            <person name="Frangeul L."/>
            <person name="Aigle M."/>
            <person name="Anthouard V."/>
            <person name="Babour A."/>
            <person name="Barbe V."/>
            <person name="Barnay S."/>
            <person name="Blanchin S."/>
            <person name="Beckerich J.M."/>
            <person name="Beyne E."/>
            <person name="Bleykasten C."/>
            <person name="Boisrame A."/>
            <person name="Boyer J."/>
            <person name="Cattolico L."/>
            <person name="Confanioleri F."/>
            <person name="de Daruvar A."/>
            <person name="Despons L."/>
            <person name="Fabre E."/>
            <person name="Fairhead C."/>
            <person name="Ferry-Dumazet H."/>
            <person name="Groppi A."/>
            <person name="Hantraye F."/>
            <person name="Hennequin C."/>
            <person name="Jauniaux N."/>
            <person name="Joyet P."/>
            <person name="Kachouri R."/>
            <person name="Kerrest A."/>
            <person name="Koszul R."/>
            <person name="Lemaire M."/>
            <person name="Lesur I."/>
            <person name="Ma L."/>
            <person name="Muller H."/>
            <person name="Nicaud J.M."/>
            <person name="Nikolski M."/>
            <person name="Oztas S."/>
            <person name="Ozier-Kalogeropoulos O."/>
            <person name="Pellenz S."/>
            <person name="Potier S."/>
            <person name="Richard G.F."/>
            <person name="Straub M.L."/>
            <person name="Suleau A."/>
            <person name="Swennene D."/>
            <person name="Tekaia F."/>
            <person name="Wesolowski-Louvel M."/>
            <person name="Westhof E."/>
            <person name="Wirth B."/>
            <person name="Zeniou-Meyer M."/>
            <person name="Zivanovic I."/>
            <person name="Bolotin-Fukuhara M."/>
            <person name="Thierry A."/>
            <person name="Bouchier C."/>
            <person name="Caudron B."/>
            <person name="Scarpelli C."/>
            <person name="Gaillardin C."/>
            <person name="Weissenbach J."/>
            <person name="Wincker P."/>
            <person name="Souciet J.L."/>
        </authorList>
    </citation>
    <scope>NUCLEOTIDE SEQUENCE [LARGE SCALE GENOMIC DNA]</scope>
    <source>
        <strain evidence="11">ATCC 36239 / CBS 767 / BCRC 21394 / JCM 1990 / NBRC 0083 / IGC 2968</strain>
    </source>
</reference>
<feature type="domain" description="PIK helical" evidence="9">
    <location>
        <begin position="1353"/>
        <end position="1531"/>
    </location>
</feature>
<dbReference type="PROSITE" id="PS50290">
    <property type="entry name" value="PI3_4_KINASE_3"/>
    <property type="match status" value="1"/>
</dbReference>
<evidence type="ECO:0000256" key="3">
    <source>
        <dbReference type="ARBA" id="ARBA00012169"/>
    </source>
</evidence>
<dbReference type="STRING" id="284592.B5RTU5"/>
<dbReference type="OrthoDB" id="10264149at2759"/>
<keyword evidence="7" id="KW-0067">ATP-binding</keyword>
<keyword evidence="5" id="KW-0547">Nucleotide-binding</keyword>
<dbReference type="GO" id="GO:0000422">
    <property type="term" value="P:autophagy of mitochondrion"/>
    <property type="evidence" value="ECO:0007669"/>
    <property type="project" value="EnsemblFungi"/>
</dbReference>
<name>B5RTU5_DEBHA</name>
<protein>
    <recommendedName>
        <fullName evidence="3">1-phosphatidylinositol 4-kinase</fullName>
        <ecNumber evidence="3">2.7.1.67</ecNumber>
    </recommendedName>
</protein>
<dbReference type="GO" id="GO:0030866">
    <property type="term" value="P:cortical actin cytoskeleton organization"/>
    <property type="evidence" value="ECO:0007669"/>
    <property type="project" value="EnsemblFungi"/>
</dbReference>
<evidence type="ECO:0000256" key="4">
    <source>
        <dbReference type="ARBA" id="ARBA00022679"/>
    </source>
</evidence>
<dbReference type="EMBL" id="CR382137">
    <property type="protein sequence ID" value="CAR65757.1"/>
    <property type="molecule type" value="Genomic_DNA"/>
</dbReference>
<keyword evidence="11" id="KW-1185">Reference proteome</keyword>
<dbReference type="PROSITE" id="PS00916">
    <property type="entry name" value="PI3_4_KINASE_2"/>
    <property type="match status" value="1"/>
</dbReference>
<dbReference type="SMART" id="SM00145">
    <property type="entry name" value="PI3Ka"/>
    <property type="match status" value="1"/>
</dbReference>
<dbReference type="FunCoup" id="B5RTU5">
    <property type="interactions" value="908"/>
</dbReference>
<dbReference type="GO" id="GO:0046854">
    <property type="term" value="P:phosphatidylinositol phosphate biosynthetic process"/>
    <property type="evidence" value="ECO:0007669"/>
    <property type="project" value="EnsemblFungi"/>
</dbReference>
<keyword evidence="6" id="KW-0418">Kinase</keyword>